<evidence type="ECO:0000313" key="2">
    <source>
        <dbReference type="EMBL" id="OCC14230.1"/>
    </source>
</evidence>
<dbReference type="Proteomes" id="UP000093080">
    <property type="component" value="Unassembled WGS sequence"/>
</dbReference>
<dbReference type="EMBL" id="MAGO01000016">
    <property type="protein sequence ID" value="OCC14230.1"/>
    <property type="molecule type" value="Genomic_DNA"/>
</dbReference>
<dbReference type="RefSeq" id="WP_141674290.1">
    <property type="nucleotide sequence ID" value="NZ_MAGO01000016.1"/>
</dbReference>
<proteinExistence type="predicted"/>
<reference evidence="2 3" key="1">
    <citation type="submission" date="2016-06" db="EMBL/GenBank/DDBJ databases">
        <title>Respiratory ammonification of nitrate coupled to the oxidation of elemental sulfur in deep-sea autotrophic thermophilic bacteria.</title>
        <authorList>
            <person name="Slobodkina G.B."/>
            <person name="Mardanov A.V."/>
            <person name="Ravin N.V."/>
            <person name="Frolova A.A."/>
            <person name="Viryasiv M.B."/>
            <person name="Chernyh N.A."/>
            <person name="Bonch-Osmolovskaya E.A."/>
            <person name="Slobodkin A.I."/>
        </authorList>
    </citation>
    <scope>NUCLEOTIDE SEQUENCE [LARGE SCALE GENOMIC DNA]</scope>
    <source>
        <strain evidence="2 3">S69</strain>
    </source>
</reference>
<evidence type="ECO:0000256" key="1">
    <source>
        <dbReference type="SAM" id="SignalP"/>
    </source>
</evidence>
<keyword evidence="3" id="KW-1185">Reference proteome</keyword>
<sequence>MYLKKSFRNICLLWLIFFSFGCAQYTPSTFNSASNPEEETATKTGPTIQYQFPDLPIPMELTKVQERTMIIRTPTYQGGILTYKGRITSDSLEGFFMENLPKHNWIFQGSLHGKSLFLAFSKDLGAQCLIKISDEAFNTVVEIWLSEPLGVTE</sequence>
<dbReference type="PROSITE" id="PS51257">
    <property type="entry name" value="PROKAR_LIPOPROTEIN"/>
    <property type="match status" value="1"/>
</dbReference>
<keyword evidence="1" id="KW-0732">Signal</keyword>
<comment type="caution">
    <text evidence="2">The sequence shown here is derived from an EMBL/GenBank/DDBJ whole genome shotgun (WGS) entry which is preliminary data.</text>
</comment>
<evidence type="ECO:0000313" key="3">
    <source>
        <dbReference type="Proteomes" id="UP000093080"/>
    </source>
</evidence>
<dbReference type="OrthoDB" id="9794844at2"/>
<feature type="chain" id="PRO_5008626135" evidence="1">
    <location>
        <begin position="24"/>
        <end position="153"/>
    </location>
</feature>
<gene>
    <name evidence="2" type="ORF">DBT_2372</name>
</gene>
<protein>
    <submittedName>
        <fullName evidence="2">Putative lipoprotein</fullName>
    </submittedName>
</protein>
<dbReference type="STRING" id="1156395.DBT_2372"/>
<accession>A0A1B9F2S9</accession>
<keyword evidence="2" id="KW-0449">Lipoprotein</keyword>
<organism evidence="2 3">
    <name type="scientific">Dissulfuribacter thermophilus</name>
    <dbReference type="NCBI Taxonomy" id="1156395"/>
    <lineage>
        <taxon>Bacteria</taxon>
        <taxon>Pseudomonadati</taxon>
        <taxon>Thermodesulfobacteriota</taxon>
        <taxon>Dissulfuribacteria</taxon>
        <taxon>Dissulfuribacterales</taxon>
        <taxon>Dissulfuribacteraceae</taxon>
        <taxon>Dissulfuribacter</taxon>
    </lineage>
</organism>
<dbReference type="AlphaFoldDB" id="A0A1B9F2S9"/>
<name>A0A1B9F2S9_9BACT</name>
<feature type="signal peptide" evidence="1">
    <location>
        <begin position="1"/>
        <end position="23"/>
    </location>
</feature>